<reference evidence="2 3" key="1">
    <citation type="submission" date="2023-08" db="EMBL/GenBank/DDBJ databases">
        <title>Pleionea litopenaei sp. nov., isolated from stomach of juvenile Litopenaeus vannamei.</title>
        <authorList>
            <person name="Rho A.M."/>
            <person name="Hwang C.Y."/>
        </authorList>
    </citation>
    <scope>NUCLEOTIDE SEQUENCE [LARGE SCALE GENOMIC DNA]</scope>
    <source>
        <strain evidence="2 3">HL-JVS1</strain>
    </source>
</reference>
<dbReference type="AlphaFoldDB" id="A0AA51RSL6"/>
<accession>A0AA51RSL6</accession>
<proteinExistence type="predicted"/>
<dbReference type="Proteomes" id="UP001239782">
    <property type="component" value="Chromosome"/>
</dbReference>
<sequence>MKYSVALTLLLMITISSLCRAELTHSSIQISSTQATDRVTSLAENMTRTLLDLANEKIQATLLTRASFQDVTEGKLRTSFYCSIEMSPSMNSRFANALQIRDIRNITVWRPIDGDAKEWVIVYF</sequence>
<protein>
    <submittedName>
        <fullName evidence="2">Uncharacterized protein</fullName>
    </submittedName>
</protein>
<dbReference type="KEGG" id="plei:Q9312_16925"/>
<evidence type="ECO:0000313" key="3">
    <source>
        <dbReference type="Proteomes" id="UP001239782"/>
    </source>
</evidence>
<feature type="signal peptide" evidence="1">
    <location>
        <begin position="1"/>
        <end position="21"/>
    </location>
</feature>
<gene>
    <name evidence="2" type="ORF">Q9312_16925</name>
</gene>
<evidence type="ECO:0000256" key="1">
    <source>
        <dbReference type="SAM" id="SignalP"/>
    </source>
</evidence>
<dbReference type="EMBL" id="CP133548">
    <property type="protein sequence ID" value="WMS86901.1"/>
    <property type="molecule type" value="Genomic_DNA"/>
</dbReference>
<feature type="chain" id="PRO_5041419126" evidence="1">
    <location>
        <begin position="22"/>
        <end position="124"/>
    </location>
</feature>
<organism evidence="2 3">
    <name type="scientific">Pleionea litopenaei</name>
    <dbReference type="NCBI Taxonomy" id="3070815"/>
    <lineage>
        <taxon>Bacteria</taxon>
        <taxon>Pseudomonadati</taxon>
        <taxon>Pseudomonadota</taxon>
        <taxon>Gammaproteobacteria</taxon>
        <taxon>Oceanospirillales</taxon>
        <taxon>Pleioneaceae</taxon>
        <taxon>Pleionea</taxon>
    </lineage>
</organism>
<keyword evidence="3" id="KW-1185">Reference proteome</keyword>
<keyword evidence="1" id="KW-0732">Signal</keyword>
<name>A0AA51RSL6_9GAMM</name>
<dbReference type="RefSeq" id="WP_309202037.1">
    <property type="nucleotide sequence ID" value="NZ_CP133548.1"/>
</dbReference>
<evidence type="ECO:0000313" key="2">
    <source>
        <dbReference type="EMBL" id="WMS86901.1"/>
    </source>
</evidence>